<keyword evidence="4" id="KW-0067">ATP-binding</keyword>
<dbReference type="SMART" id="SM00220">
    <property type="entry name" value="S_TKc"/>
    <property type="match status" value="1"/>
</dbReference>
<evidence type="ECO:0000313" key="8">
    <source>
        <dbReference type="EMBL" id="AUX27990.1"/>
    </source>
</evidence>
<name>A0A4P2QDW5_SORCE</name>
<keyword evidence="2" id="KW-0547">Nucleotide-binding</keyword>
<dbReference type="RefSeq" id="WP_129572417.1">
    <property type="nucleotide sequence ID" value="NZ_CP012672.1"/>
</dbReference>
<evidence type="ECO:0000313" key="9">
    <source>
        <dbReference type="Proteomes" id="UP000295497"/>
    </source>
</evidence>
<gene>
    <name evidence="8" type="ORF">SOCE836_000580</name>
</gene>
<dbReference type="PROSITE" id="PS00108">
    <property type="entry name" value="PROTEIN_KINASE_ST"/>
    <property type="match status" value="1"/>
</dbReference>
<dbReference type="PANTHER" id="PTHR43289">
    <property type="entry name" value="MITOGEN-ACTIVATED PROTEIN KINASE KINASE KINASE 20-RELATED"/>
    <property type="match status" value="1"/>
</dbReference>
<dbReference type="Gene3D" id="1.10.510.10">
    <property type="entry name" value="Transferase(Phosphotransferase) domain 1"/>
    <property type="match status" value="1"/>
</dbReference>
<dbReference type="InterPro" id="IPR000719">
    <property type="entry name" value="Prot_kinase_dom"/>
</dbReference>
<dbReference type="Gene3D" id="3.30.200.20">
    <property type="entry name" value="Phosphorylase Kinase, domain 1"/>
    <property type="match status" value="1"/>
</dbReference>
<evidence type="ECO:0000256" key="4">
    <source>
        <dbReference type="ARBA" id="ARBA00022840"/>
    </source>
</evidence>
<dbReference type="CDD" id="cd14014">
    <property type="entry name" value="STKc_PknB_like"/>
    <property type="match status" value="1"/>
</dbReference>
<keyword evidence="6" id="KW-1133">Transmembrane helix</keyword>
<dbReference type="InterPro" id="IPR011009">
    <property type="entry name" value="Kinase-like_dom_sf"/>
</dbReference>
<feature type="transmembrane region" description="Helical" evidence="6">
    <location>
        <begin position="369"/>
        <end position="389"/>
    </location>
</feature>
<dbReference type="GO" id="GO:0004674">
    <property type="term" value="F:protein serine/threonine kinase activity"/>
    <property type="evidence" value="ECO:0007669"/>
    <property type="project" value="UniProtKB-EC"/>
</dbReference>
<keyword evidence="6" id="KW-0472">Membrane</keyword>
<evidence type="ECO:0000259" key="7">
    <source>
        <dbReference type="PROSITE" id="PS50011"/>
    </source>
</evidence>
<keyword evidence="3 8" id="KW-0418">Kinase</keyword>
<evidence type="ECO:0000256" key="5">
    <source>
        <dbReference type="SAM" id="MobiDB-lite"/>
    </source>
</evidence>
<accession>A0A4P2QDW5</accession>
<keyword evidence="1 8" id="KW-0808">Transferase</keyword>
<dbReference type="Pfam" id="PF00069">
    <property type="entry name" value="Pkinase"/>
    <property type="match status" value="1"/>
</dbReference>
<evidence type="ECO:0000256" key="3">
    <source>
        <dbReference type="ARBA" id="ARBA00022777"/>
    </source>
</evidence>
<proteinExistence type="predicted"/>
<dbReference type="GO" id="GO:0005524">
    <property type="term" value="F:ATP binding"/>
    <property type="evidence" value="ECO:0007669"/>
    <property type="project" value="UniProtKB-KW"/>
</dbReference>
<dbReference type="EC" id="2.7.11.1" evidence="8"/>
<feature type="region of interest" description="Disordered" evidence="5">
    <location>
        <begin position="395"/>
        <end position="515"/>
    </location>
</feature>
<feature type="compositionally biased region" description="Low complexity" evidence="5">
    <location>
        <begin position="440"/>
        <end position="471"/>
    </location>
</feature>
<protein>
    <submittedName>
        <fullName evidence="8">Protein kinase</fullName>
        <ecNumber evidence="8">2.7.11.1</ecNumber>
    </submittedName>
</protein>
<sequence>MSATLAEGTVFARRYRVVRLIATGGMGSIHEVVHLETARRRALKAMHPHIFADEEMRARFKLEARIAADVESEYIVDVFDAGVDEATGTPFLVMELLRGEELGQRLKRAGRLPPAEVITYLHQTALALDRTHAASIVHRDLKPANIFLSEREDGSVRVKLLDFGIAKLIAESTAAAGATRNLGTPIYMAPEQFQVGARLTGAADIYALGMIAYTLLVGVPYWRQEARSAGDMVAFALLAVRGPQEPPVQRARAQGVMLPPGFDAWFARATAVVPAARFGRAVEAVQALGEVLGVPVGGDRWSIPGAPSRPGMVAAATAMTPAHEAAEPATIPEYERDSRSHGLTLARTQTEAAVSAGPTRAARPMRWPIAAGLAVLGLGVLGAGSWLMLGARGGGGPEATAPGPVSEASAEPGPTAAAPGLAAAAAATASEPSAAPPEPSAALLEPSAAPGPAVPAASVPASSAPAAASRRPSAHPPAPTSTSAPSRSRAPSASSANKKPPPREPASTPDLYGRH</sequence>
<evidence type="ECO:0000256" key="6">
    <source>
        <dbReference type="SAM" id="Phobius"/>
    </source>
</evidence>
<dbReference type="PANTHER" id="PTHR43289:SF6">
    <property type="entry name" value="SERINE_THREONINE-PROTEIN KINASE NEKL-3"/>
    <property type="match status" value="1"/>
</dbReference>
<evidence type="ECO:0000256" key="1">
    <source>
        <dbReference type="ARBA" id="ARBA00022679"/>
    </source>
</evidence>
<feature type="compositionally biased region" description="Low complexity" evidence="5">
    <location>
        <begin position="480"/>
        <end position="498"/>
    </location>
</feature>
<organism evidence="8 9">
    <name type="scientific">Sorangium cellulosum</name>
    <name type="common">Polyangium cellulosum</name>
    <dbReference type="NCBI Taxonomy" id="56"/>
    <lineage>
        <taxon>Bacteria</taxon>
        <taxon>Pseudomonadati</taxon>
        <taxon>Myxococcota</taxon>
        <taxon>Polyangia</taxon>
        <taxon>Polyangiales</taxon>
        <taxon>Polyangiaceae</taxon>
        <taxon>Sorangium</taxon>
    </lineage>
</organism>
<dbReference type="EMBL" id="CP012672">
    <property type="protein sequence ID" value="AUX27990.1"/>
    <property type="molecule type" value="Genomic_DNA"/>
</dbReference>
<dbReference type="SUPFAM" id="SSF56112">
    <property type="entry name" value="Protein kinase-like (PK-like)"/>
    <property type="match status" value="1"/>
</dbReference>
<feature type="compositionally biased region" description="Low complexity" evidence="5">
    <location>
        <begin position="398"/>
        <end position="433"/>
    </location>
</feature>
<feature type="transmembrane region" description="Helical" evidence="6">
    <location>
        <begin position="205"/>
        <end position="222"/>
    </location>
</feature>
<dbReference type="Proteomes" id="UP000295497">
    <property type="component" value="Chromosome"/>
</dbReference>
<evidence type="ECO:0000256" key="2">
    <source>
        <dbReference type="ARBA" id="ARBA00022741"/>
    </source>
</evidence>
<feature type="domain" description="Protein kinase" evidence="7">
    <location>
        <begin position="15"/>
        <end position="292"/>
    </location>
</feature>
<reference evidence="8 9" key="1">
    <citation type="submission" date="2015-09" db="EMBL/GenBank/DDBJ databases">
        <title>Sorangium comparison.</title>
        <authorList>
            <person name="Zaburannyi N."/>
            <person name="Bunk B."/>
            <person name="Overmann J."/>
            <person name="Mueller R."/>
        </authorList>
    </citation>
    <scope>NUCLEOTIDE SEQUENCE [LARGE SCALE GENOMIC DNA]</scope>
    <source>
        <strain evidence="8 9">So ce836</strain>
    </source>
</reference>
<dbReference type="InterPro" id="IPR008271">
    <property type="entry name" value="Ser/Thr_kinase_AS"/>
</dbReference>
<dbReference type="PROSITE" id="PS50011">
    <property type="entry name" value="PROTEIN_KINASE_DOM"/>
    <property type="match status" value="1"/>
</dbReference>
<keyword evidence="6" id="KW-0812">Transmembrane</keyword>
<dbReference type="AlphaFoldDB" id="A0A4P2QDW5"/>